<dbReference type="Proteomes" id="UP000629098">
    <property type="component" value="Unassembled WGS sequence"/>
</dbReference>
<dbReference type="SUPFAM" id="SSF48403">
    <property type="entry name" value="Ankyrin repeat"/>
    <property type="match status" value="1"/>
</dbReference>
<dbReference type="Pfam" id="PF04542">
    <property type="entry name" value="Sigma70_r2"/>
    <property type="match status" value="1"/>
</dbReference>
<dbReference type="InterPro" id="IPR007627">
    <property type="entry name" value="RNA_pol_sigma70_r2"/>
</dbReference>
<feature type="repeat" description="ANK" evidence="3">
    <location>
        <begin position="270"/>
        <end position="302"/>
    </location>
</feature>
<evidence type="ECO:0000259" key="5">
    <source>
        <dbReference type="Pfam" id="PF08281"/>
    </source>
</evidence>
<keyword evidence="7" id="KW-1185">Reference proteome</keyword>
<proteinExistence type="predicted"/>
<evidence type="ECO:0000259" key="4">
    <source>
        <dbReference type="Pfam" id="PF04542"/>
    </source>
</evidence>
<dbReference type="InterPro" id="IPR036388">
    <property type="entry name" value="WH-like_DNA-bd_sf"/>
</dbReference>
<dbReference type="Gene3D" id="1.10.10.10">
    <property type="entry name" value="Winged helix-like DNA-binding domain superfamily/Winged helix DNA-binding domain"/>
    <property type="match status" value="1"/>
</dbReference>
<evidence type="ECO:0000256" key="2">
    <source>
        <dbReference type="ARBA" id="ARBA00023043"/>
    </source>
</evidence>
<organism evidence="6 7">
    <name type="scientific">Iningainema tapete BLCC-T55</name>
    <dbReference type="NCBI Taxonomy" id="2748662"/>
    <lineage>
        <taxon>Bacteria</taxon>
        <taxon>Bacillati</taxon>
        <taxon>Cyanobacteriota</taxon>
        <taxon>Cyanophyceae</taxon>
        <taxon>Nostocales</taxon>
        <taxon>Scytonemataceae</taxon>
        <taxon>Iningainema tapete</taxon>
    </lineage>
</organism>
<dbReference type="InterPro" id="IPR014284">
    <property type="entry name" value="RNA_pol_sigma-70_dom"/>
</dbReference>
<feature type="repeat" description="ANK" evidence="3">
    <location>
        <begin position="543"/>
        <end position="575"/>
    </location>
</feature>
<dbReference type="GO" id="GO:0016987">
    <property type="term" value="F:sigma factor activity"/>
    <property type="evidence" value="ECO:0007669"/>
    <property type="project" value="InterPro"/>
</dbReference>
<gene>
    <name evidence="6" type="ORF">ICL16_01690</name>
</gene>
<feature type="domain" description="RNA polymerase sigma-70 region 2" evidence="4">
    <location>
        <begin position="28"/>
        <end position="81"/>
    </location>
</feature>
<evidence type="ECO:0000313" key="7">
    <source>
        <dbReference type="Proteomes" id="UP000629098"/>
    </source>
</evidence>
<dbReference type="SUPFAM" id="SSF88659">
    <property type="entry name" value="Sigma3 and sigma4 domains of RNA polymerase sigma factors"/>
    <property type="match status" value="1"/>
</dbReference>
<dbReference type="PANTHER" id="PTHR24166:SF48">
    <property type="entry name" value="PROTEIN VAPYRIN"/>
    <property type="match status" value="1"/>
</dbReference>
<dbReference type="PROSITE" id="PS50088">
    <property type="entry name" value="ANK_REPEAT"/>
    <property type="match status" value="7"/>
</dbReference>
<reference evidence="6" key="1">
    <citation type="submission" date="2020-09" db="EMBL/GenBank/DDBJ databases">
        <title>Iningainema tapete sp. nov. (Scytonemataceae, Cyanobacteria) from greenhouses in central Florida (USA) produces two types of nodularin with biosynthetic potential for microcystin-LR and anabaenopeptins.</title>
        <authorList>
            <person name="Berthold D.E."/>
            <person name="Lefler F.W."/>
            <person name="Huang I.-S."/>
            <person name="Abdulla H."/>
            <person name="Zimba P.V."/>
            <person name="Laughinghouse H.D. IV."/>
        </authorList>
    </citation>
    <scope>NUCLEOTIDE SEQUENCE</scope>
    <source>
        <strain evidence="6">BLCCT55</strain>
    </source>
</reference>
<dbReference type="Gene3D" id="1.25.40.20">
    <property type="entry name" value="Ankyrin repeat-containing domain"/>
    <property type="match status" value="3"/>
</dbReference>
<dbReference type="RefSeq" id="WP_190825150.1">
    <property type="nucleotide sequence ID" value="NZ_CAWPPI010000009.1"/>
</dbReference>
<dbReference type="InterPro" id="IPR050889">
    <property type="entry name" value="Dendritic_Spine_Reg/Scaffold"/>
</dbReference>
<accession>A0A8J7BW00</accession>
<name>A0A8J7BW00_9CYAN</name>
<dbReference type="SMART" id="SM00248">
    <property type="entry name" value="ANK"/>
    <property type="match status" value="8"/>
</dbReference>
<dbReference type="GO" id="GO:0006352">
    <property type="term" value="P:DNA-templated transcription initiation"/>
    <property type="evidence" value="ECO:0007669"/>
    <property type="project" value="InterPro"/>
</dbReference>
<dbReference type="InterPro" id="IPR013324">
    <property type="entry name" value="RNA_pol_sigma_r3/r4-like"/>
</dbReference>
<evidence type="ECO:0000256" key="1">
    <source>
        <dbReference type="ARBA" id="ARBA00022737"/>
    </source>
</evidence>
<dbReference type="CDD" id="cd06171">
    <property type="entry name" value="Sigma70_r4"/>
    <property type="match status" value="1"/>
</dbReference>
<feature type="repeat" description="ANK" evidence="3">
    <location>
        <begin position="508"/>
        <end position="540"/>
    </location>
</feature>
<evidence type="ECO:0000256" key="3">
    <source>
        <dbReference type="PROSITE-ProRule" id="PRU00023"/>
    </source>
</evidence>
<dbReference type="GO" id="GO:0003677">
    <property type="term" value="F:DNA binding"/>
    <property type="evidence" value="ECO:0007669"/>
    <property type="project" value="InterPro"/>
</dbReference>
<keyword evidence="2 3" id="KW-0040">ANK repeat</keyword>
<feature type="repeat" description="ANK" evidence="3">
    <location>
        <begin position="377"/>
        <end position="409"/>
    </location>
</feature>
<feature type="repeat" description="ANK" evidence="3">
    <location>
        <begin position="235"/>
        <end position="267"/>
    </location>
</feature>
<dbReference type="PRINTS" id="PR01415">
    <property type="entry name" value="ANKYRIN"/>
</dbReference>
<dbReference type="AlphaFoldDB" id="A0A8J7BW00"/>
<dbReference type="SUPFAM" id="SSF88946">
    <property type="entry name" value="Sigma2 domain of RNA polymerase sigma factors"/>
    <property type="match status" value="1"/>
</dbReference>
<keyword evidence="1" id="KW-0677">Repeat</keyword>
<feature type="repeat" description="ANK" evidence="3">
    <location>
        <begin position="410"/>
        <end position="442"/>
    </location>
</feature>
<feature type="repeat" description="ANK" evidence="3">
    <location>
        <begin position="467"/>
        <end position="499"/>
    </location>
</feature>
<evidence type="ECO:0000313" key="6">
    <source>
        <dbReference type="EMBL" id="MBD2770867.1"/>
    </source>
</evidence>
<dbReference type="Gene3D" id="1.10.1740.10">
    <property type="match status" value="1"/>
</dbReference>
<dbReference type="Pfam" id="PF08281">
    <property type="entry name" value="Sigma70_r4_2"/>
    <property type="match status" value="1"/>
</dbReference>
<dbReference type="Pfam" id="PF12796">
    <property type="entry name" value="Ank_2"/>
    <property type="match status" value="3"/>
</dbReference>
<dbReference type="InterPro" id="IPR002110">
    <property type="entry name" value="Ankyrin_rpt"/>
</dbReference>
<feature type="domain" description="RNA polymerase sigma factor 70 region 4 type 2" evidence="5">
    <location>
        <begin position="123"/>
        <end position="175"/>
    </location>
</feature>
<protein>
    <submittedName>
        <fullName evidence="6">Sigma-70 family RNA polymerase sigma factor</fullName>
    </submittedName>
</protein>
<dbReference type="PROSITE" id="PS50297">
    <property type="entry name" value="ANK_REP_REGION"/>
    <property type="match status" value="6"/>
</dbReference>
<dbReference type="InterPro" id="IPR036770">
    <property type="entry name" value="Ankyrin_rpt-contain_sf"/>
</dbReference>
<sequence length="604" mass="66827">MNKLSIEELTTLVVQSQGGNLNAYSKIIRNFQDMAVGYGYSILGSFQLAEDAAQEAFIDAYLNLSKLRSAAAFPGWLKKIVFKHCDRLTRNKPVSIVSLEDTDELASIHPEPEQIALEQEMKDKVHEAIQALPETERIVITLFYISGYSQKENSVFLDIPVSTIKNRLHSARTRLKQRMIDMVSDNLHSQRPSRNETFTTQVMEMLDASVKGDSTKVESLLQQEPSLANIKSKEIKSTPLHFAAHRGHIEVVRFLIAAGGDVNGEEDNGSNSKPLHWAATGGYLDVCQLLVEHGADLNAIDGWYNLTPLGWATVVKRFTKDNSIPGEHYSEVCEYLLAQGANLDIFSAIALGKIDDVRSMVAANPTLLQLRLGFALSEWQPLHFAVANNLFEMVQILLDCGADINARTLENVTPLCLATKAKNERLVQLLTEQGAQVDLSTALTSAQWEQAKAMLDAESGQVQPGGSHQFLLHYTIQQGLLEATKMLLEYGADANLRIRHLFLGDFAVNLTPLHMAALYSHHQVAVALLEHNAQVNATGTGNFEFTPLHVAAMEGDLDMIRVLVEQGADLTLKDSIYDDTPLVWADEFDREAAIDLLKQLGAKD</sequence>
<comment type="caution">
    <text evidence="6">The sequence shown here is derived from an EMBL/GenBank/DDBJ whole genome shotgun (WGS) entry which is preliminary data.</text>
</comment>
<dbReference type="EMBL" id="JACXAE010000009">
    <property type="protein sequence ID" value="MBD2770867.1"/>
    <property type="molecule type" value="Genomic_DNA"/>
</dbReference>
<dbReference type="InterPro" id="IPR013249">
    <property type="entry name" value="RNA_pol_sigma70_r4_t2"/>
</dbReference>
<dbReference type="PANTHER" id="PTHR24166">
    <property type="entry name" value="ROLLING PEBBLES, ISOFORM B"/>
    <property type="match status" value="1"/>
</dbReference>
<dbReference type="NCBIfam" id="TIGR02937">
    <property type="entry name" value="sigma70-ECF"/>
    <property type="match status" value="1"/>
</dbReference>
<dbReference type="InterPro" id="IPR013325">
    <property type="entry name" value="RNA_pol_sigma_r2"/>
</dbReference>